<evidence type="ECO:0000256" key="3">
    <source>
        <dbReference type="ARBA" id="ARBA00022692"/>
    </source>
</evidence>
<evidence type="ECO:0000256" key="6">
    <source>
        <dbReference type="ARBA" id="ARBA00038076"/>
    </source>
</evidence>
<keyword evidence="5 7" id="KW-0472">Membrane</keyword>
<dbReference type="Proteomes" id="UP000501058">
    <property type="component" value="Chromosome"/>
</dbReference>
<keyword evidence="4 7" id="KW-1133">Transmembrane helix</keyword>
<protein>
    <submittedName>
        <fullName evidence="9">Lipoprotein ABC transporter permease</fullName>
    </submittedName>
</protein>
<name>A0A6G7Y613_9ACTN</name>
<dbReference type="PANTHER" id="PTHR30572">
    <property type="entry name" value="MEMBRANE COMPONENT OF TRANSPORTER-RELATED"/>
    <property type="match status" value="1"/>
</dbReference>
<feature type="transmembrane region" description="Helical" evidence="7">
    <location>
        <begin position="289"/>
        <end position="316"/>
    </location>
</feature>
<dbReference type="Pfam" id="PF02687">
    <property type="entry name" value="FtsX"/>
    <property type="match status" value="1"/>
</dbReference>
<gene>
    <name evidence="9" type="ORF">G7070_07015</name>
</gene>
<keyword evidence="2" id="KW-1003">Cell membrane</keyword>
<accession>A0A6G7Y613</accession>
<evidence type="ECO:0000256" key="4">
    <source>
        <dbReference type="ARBA" id="ARBA00022989"/>
    </source>
</evidence>
<evidence type="ECO:0000256" key="7">
    <source>
        <dbReference type="SAM" id="Phobius"/>
    </source>
</evidence>
<comment type="subcellular location">
    <subcellularLocation>
        <location evidence="1">Cell membrane</location>
        <topology evidence="1">Multi-pass membrane protein</topology>
    </subcellularLocation>
</comment>
<keyword evidence="10" id="KW-1185">Reference proteome</keyword>
<dbReference type="RefSeq" id="WP_166233056.1">
    <property type="nucleotide sequence ID" value="NZ_CP049865.1"/>
</dbReference>
<dbReference type="AlphaFoldDB" id="A0A6G7Y613"/>
<dbReference type="InterPro" id="IPR003838">
    <property type="entry name" value="ABC3_permease_C"/>
</dbReference>
<dbReference type="GO" id="GO:0022857">
    <property type="term" value="F:transmembrane transporter activity"/>
    <property type="evidence" value="ECO:0007669"/>
    <property type="project" value="TreeGrafter"/>
</dbReference>
<evidence type="ECO:0000256" key="2">
    <source>
        <dbReference type="ARBA" id="ARBA00022475"/>
    </source>
</evidence>
<dbReference type="KEGG" id="prv:G7070_07015"/>
<keyword evidence="9" id="KW-0449">Lipoprotein</keyword>
<dbReference type="GO" id="GO:0005886">
    <property type="term" value="C:plasma membrane"/>
    <property type="evidence" value="ECO:0007669"/>
    <property type="project" value="UniProtKB-SubCell"/>
</dbReference>
<keyword evidence="3 7" id="KW-0812">Transmembrane</keyword>
<reference evidence="9 10" key="1">
    <citation type="submission" date="2020-03" db="EMBL/GenBank/DDBJ databases">
        <title>Propioniciclava sp. nov., isolated from Hydrophilus acuminatus.</title>
        <authorList>
            <person name="Hyun D.-W."/>
            <person name="Bae J.-W."/>
        </authorList>
    </citation>
    <scope>NUCLEOTIDE SEQUENCE [LARGE SCALE GENOMIC DNA]</scope>
    <source>
        <strain evidence="9 10">HDW11</strain>
    </source>
</reference>
<dbReference type="InterPro" id="IPR050250">
    <property type="entry name" value="Macrolide_Exporter_MacB"/>
</dbReference>
<feature type="domain" description="ABC3 transporter permease C-terminal" evidence="8">
    <location>
        <begin position="247"/>
        <end position="349"/>
    </location>
</feature>
<sequence>MIAVVREAIASLRSQAASTILTFMVVAGMIAAVILTSGRSIAAEQQVLSSIDQAGSRSITVRAEPGSGVTTAFLNRMASVQGVSWVGAFSQIIDGHNADLASAPSVPLRRLYTSDPTAVGLPERPLEQTAYASPSALRLLGMPYGSGAISLTTGETIGVVPAATEVQFLADFEPLVLMPATSTGEEHVSVVVVIAERPGLVAPLTEVVSSLLSPDKPDKVTITTSRALAELRAIIETQLATFSRGLVIVLVGAASIVIGALQAGLVTLRRKDYGRRRALGATRSLIVTLVLLQTLIVTLAGIAGGVGAACALLIAGGGSQPGWTFVGALSLLTMTAALLTSLVPAVLASRREPVRELRIP</sequence>
<dbReference type="PANTHER" id="PTHR30572:SF4">
    <property type="entry name" value="ABC TRANSPORTER PERMEASE YTRF"/>
    <property type="match status" value="1"/>
</dbReference>
<feature type="transmembrane region" description="Helical" evidence="7">
    <location>
        <begin position="246"/>
        <end position="268"/>
    </location>
</feature>
<comment type="similarity">
    <text evidence="6">Belongs to the ABC-4 integral membrane protein family.</text>
</comment>
<evidence type="ECO:0000313" key="9">
    <source>
        <dbReference type="EMBL" id="QIK72061.1"/>
    </source>
</evidence>
<evidence type="ECO:0000256" key="5">
    <source>
        <dbReference type="ARBA" id="ARBA00023136"/>
    </source>
</evidence>
<dbReference type="EMBL" id="CP049865">
    <property type="protein sequence ID" value="QIK72061.1"/>
    <property type="molecule type" value="Genomic_DNA"/>
</dbReference>
<evidence type="ECO:0000313" key="10">
    <source>
        <dbReference type="Proteomes" id="UP000501058"/>
    </source>
</evidence>
<feature type="transmembrane region" description="Helical" evidence="7">
    <location>
        <begin position="16"/>
        <end position="35"/>
    </location>
</feature>
<proteinExistence type="inferred from homology"/>
<feature type="transmembrane region" description="Helical" evidence="7">
    <location>
        <begin position="322"/>
        <end position="348"/>
    </location>
</feature>
<organism evidence="9 10">
    <name type="scientific">Propioniciclava coleopterorum</name>
    <dbReference type="NCBI Taxonomy" id="2714937"/>
    <lineage>
        <taxon>Bacteria</taxon>
        <taxon>Bacillati</taxon>
        <taxon>Actinomycetota</taxon>
        <taxon>Actinomycetes</taxon>
        <taxon>Propionibacteriales</taxon>
        <taxon>Propionibacteriaceae</taxon>
        <taxon>Propioniciclava</taxon>
    </lineage>
</organism>
<evidence type="ECO:0000259" key="8">
    <source>
        <dbReference type="Pfam" id="PF02687"/>
    </source>
</evidence>
<evidence type="ECO:0000256" key="1">
    <source>
        <dbReference type="ARBA" id="ARBA00004651"/>
    </source>
</evidence>